<protein>
    <recommendedName>
        <fullName evidence="2">NADH-quinone oxidoreductase subunit E</fullName>
    </recommendedName>
    <alternativeName>
        <fullName evidence="9">NADH dehydrogenase I subunit E</fullName>
    </alternativeName>
    <alternativeName>
        <fullName evidence="10">NDH-1 subunit E</fullName>
    </alternativeName>
</protein>
<evidence type="ECO:0000256" key="6">
    <source>
        <dbReference type="ARBA" id="ARBA00023004"/>
    </source>
</evidence>
<dbReference type="NCBIfam" id="NF005725">
    <property type="entry name" value="PRK07539.1-5"/>
    <property type="match status" value="1"/>
</dbReference>
<dbReference type="InterPro" id="IPR042128">
    <property type="entry name" value="NuoE_dom"/>
</dbReference>
<proteinExistence type="inferred from homology"/>
<evidence type="ECO:0000256" key="13">
    <source>
        <dbReference type="PIRSR" id="PIRSR000216-1"/>
    </source>
</evidence>
<dbReference type="PROSITE" id="PS01099">
    <property type="entry name" value="COMPLEX1_24K"/>
    <property type="match status" value="1"/>
</dbReference>
<comment type="catalytic activity">
    <reaction evidence="12">
        <text>a quinone + NADH + 5 H(+)(in) = a quinol + NAD(+) + 4 H(+)(out)</text>
        <dbReference type="Rhea" id="RHEA:57888"/>
        <dbReference type="ChEBI" id="CHEBI:15378"/>
        <dbReference type="ChEBI" id="CHEBI:24646"/>
        <dbReference type="ChEBI" id="CHEBI:57540"/>
        <dbReference type="ChEBI" id="CHEBI:57945"/>
        <dbReference type="ChEBI" id="CHEBI:132124"/>
    </reaction>
</comment>
<dbReference type="GO" id="GO:0003954">
    <property type="term" value="F:NADH dehydrogenase activity"/>
    <property type="evidence" value="ECO:0007669"/>
    <property type="project" value="TreeGrafter"/>
</dbReference>
<evidence type="ECO:0000256" key="7">
    <source>
        <dbReference type="ARBA" id="ARBA00023014"/>
    </source>
</evidence>
<evidence type="ECO:0000256" key="9">
    <source>
        <dbReference type="ARBA" id="ARBA00031580"/>
    </source>
</evidence>
<evidence type="ECO:0000256" key="11">
    <source>
        <dbReference type="ARBA" id="ARBA00034078"/>
    </source>
</evidence>
<sequence length="181" mass="20629">MQVFLVLLFMKKRIAHASIQPDKFCFSEENSREVARILAKYPASRKRSAVLPLLHLVQRQHENWIPIAAMDHVAQLLGLPVIKVYEVASFYSMFNTAPVGKHTIRVCRTTPCWLRGSDCLIEAAKRELGIKVGHKTEDNKFSLDEVECLGACVSAPVVQINDDYFENLDERSFLELLSRLK</sequence>
<feature type="binding site" evidence="13">
    <location>
        <position position="152"/>
    </location>
    <ligand>
        <name>[2Fe-2S] cluster</name>
        <dbReference type="ChEBI" id="CHEBI:190135"/>
    </ligand>
</feature>
<dbReference type="FunFam" id="3.40.30.10:FF:000022">
    <property type="entry name" value="NADH dehydrogenase flavoprotein 2, mitochondrial"/>
    <property type="match status" value="1"/>
</dbReference>
<dbReference type="GO" id="GO:0031967">
    <property type="term" value="C:organelle envelope"/>
    <property type="evidence" value="ECO:0007669"/>
    <property type="project" value="UniProtKB-ARBA"/>
</dbReference>
<evidence type="ECO:0000256" key="5">
    <source>
        <dbReference type="ARBA" id="ARBA00022967"/>
    </source>
</evidence>
<dbReference type="PANTHER" id="PTHR10371">
    <property type="entry name" value="NADH DEHYDROGENASE UBIQUINONE FLAVOPROTEIN 2, MITOCHONDRIAL"/>
    <property type="match status" value="1"/>
</dbReference>
<evidence type="ECO:0000313" key="15">
    <source>
        <dbReference type="Proteomes" id="UP000001942"/>
    </source>
</evidence>
<feature type="binding site" evidence="13">
    <location>
        <position position="107"/>
    </location>
    <ligand>
        <name>[2Fe-2S] cluster</name>
        <dbReference type="ChEBI" id="CHEBI:190135"/>
    </ligand>
</feature>
<dbReference type="eggNOG" id="COG1905">
    <property type="taxonomic scope" value="Bacteria"/>
</dbReference>
<dbReference type="Proteomes" id="UP000001942">
    <property type="component" value="Chromosome"/>
</dbReference>
<name>Q2GDD2_EHRS3</name>
<dbReference type="STRING" id="222891.NSE_0636"/>
<gene>
    <name evidence="14" type="primary">nuoE</name>
    <name evidence="14" type="ordered locus">NSE_0636</name>
</gene>
<dbReference type="NCBIfam" id="TIGR01958">
    <property type="entry name" value="nuoE_fam"/>
    <property type="match status" value="1"/>
</dbReference>
<dbReference type="FunFam" id="1.10.10.1590:FF:000001">
    <property type="entry name" value="NADH-quinone oxidoreductase subunit E"/>
    <property type="match status" value="1"/>
</dbReference>
<dbReference type="Gene3D" id="1.10.10.1590">
    <property type="entry name" value="NADH-quinone oxidoreductase subunit E"/>
    <property type="match status" value="1"/>
</dbReference>
<keyword evidence="5" id="KW-1278">Translocase</keyword>
<evidence type="ECO:0000256" key="1">
    <source>
        <dbReference type="ARBA" id="ARBA00010643"/>
    </source>
</evidence>
<keyword evidence="7 13" id="KW-0411">Iron-sulfur</keyword>
<feature type="binding site" evidence="13">
    <location>
        <position position="148"/>
    </location>
    <ligand>
        <name>[2Fe-2S] cluster</name>
        <dbReference type="ChEBI" id="CHEBI:190135"/>
    </ligand>
</feature>
<evidence type="ECO:0000256" key="10">
    <source>
        <dbReference type="ARBA" id="ARBA00032788"/>
    </source>
</evidence>
<dbReference type="GO" id="GO:0022804">
    <property type="term" value="F:active transmembrane transporter activity"/>
    <property type="evidence" value="ECO:0007669"/>
    <property type="project" value="UniProtKB-ARBA"/>
</dbReference>
<dbReference type="GO" id="GO:0098662">
    <property type="term" value="P:inorganic cation transmembrane transport"/>
    <property type="evidence" value="ECO:0007669"/>
    <property type="project" value="UniProtKB-ARBA"/>
</dbReference>
<dbReference type="GO" id="GO:0031090">
    <property type="term" value="C:organelle membrane"/>
    <property type="evidence" value="ECO:0007669"/>
    <property type="project" value="UniProtKB-ARBA"/>
</dbReference>
<dbReference type="GO" id="GO:0046872">
    <property type="term" value="F:metal ion binding"/>
    <property type="evidence" value="ECO:0007669"/>
    <property type="project" value="UniProtKB-KW"/>
</dbReference>
<dbReference type="Pfam" id="PF01257">
    <property type="entry name" value="2Fe-2S_thioredx"/>
    <property type="match status" value="1"/>
</dbReference>
<comment type="cofactor">
    <cofactor evidence="11">
        <name>[2Fe-2S] cluster</name>
        <dbReference type="ChEBI" id="CHEBI:190135"/>
    </cofactor>
</comment>
<evidence type="ECO:0000313" key="14">
    <source>
        <dbReference type="EMBL" id="ABD46131.1"/>
    </source>
</evidence>
<dbReference type="EMBL" id="CP000237">
    <property type="protein sequence ID" value="ABD46131.1"/>
    <property type="molecule type" value="Genomic_DNA"/>
</dbReference>
<dbReference type="SUPFAM" id="SSF52833">
    <property type="entry name" value="Thioredoxin-like"/>
    <property type="match status" value="1"/>
</dbReference>
<dbReference type="AlphaFoldDB" id="Q2GDD2"/>
<feature type="binding site" evidence="13">
    <location>
        <position position="112"/>
    </location>
    <ligand>
        <name>[2Fe-2S] cluster</name>
        <dbReference type="ChEBI" id="CHEBI:190135"/>
    </ligand>
</feature>
<dbReference type="KEGG" id="nse:NSE_0636"/>
<evidence type="ECO:0000256" key="3">
    <source>
        <dbReference type="ARBA" id="ARBA00022714"/>
    </source>
</evidence>
<dbReference type="GO" id="GO:0008324">
    <property type="term" value="F:monoatomic cation transmembrane transporter activity"/>
    <property type="evidence" value="ECO:0007669"/>
    <property type="project" value="UniProtKB-ARBA"/>
</dbReference>
<keyword evidence="15" id="KW-1185">Reference proteome</keyword>
<comment type="similarity">
    <text evidence="1">Belongs to the complex I 24 kDa subunit family.</text>
</comment>
<dbReference type="GO" id="GO:0098796">
    <property type="term" value="C:membrane protein complex"/>
    <property type="evidence" value="ECO:0007669"/>
    <property type="project" value="UniProtKB-ARBA"/>
</dbReference>
<dbReference type="GO" id="GO:1902494">
    <property type="term" value="C:catalytic complex"/>
    <property type="evidence" value="ECO:0007669"/>
    <property type="project" value="UniProtKB-ARBA"/>
</dbReference>
<dbReference type="GO" id="GO:0051537">
    <property type="term" value="F:2 iron, 2 sulfur cluster binding"/>
    <property type="evidence" value="ECO:0007669"/>
    <property type="project" value="UniProtKB-KW"/>
</dbReference>
<keyword evidence="4 13" id="KW-0479">Metal-binding</keyword>
<dbReference type="InterPro" id="IPR036249">
    <property type="entry name" value="Thioredoxin-like_sf"/>
</dbReference>
<keyword evidence="3 13" id="KW-0001">2Fe-2S</keyword>
<dbReference type="PIRSF" id="PIRSF000216">
    <property type="entry name" value="NADH_DH_24kDa"/>
    <property type="match status" value="1"/>
</dbReference>
<dbReference type="HOGENOM" id="CLU_054362_2_0_5"/>
<evidence type="ECO:0000256" key="12">
    <source>
        <dbReference type="ARBA" id="ARBA00047712"/>
    </source>
</evidence>
<keyword evidence="14" id="KW-0560">Oxidoreductase</keyword>
<comment type="cofactor">
    <cofactor evidence="13">
        <name>[2Fe-2S] cluster</name>
        <dbReference type="ChEBI" id="CHEBI:190135"/>
    </cofactor>
    <text evidence="13">Binds 1 [2Fe-2S] cluster.</text>
</comment>
<dbReference type="Gene3D" id="3.40.30.10">
    <property type="entry name" value="Glutaredoxin"/>
    <property type="match status" value="1"/>
</dbReference>
<organism evidence="14 15">
    <name type="scientific">Ehrlichia sennetsu (strain ATCC VR-367 / Miyayama)</name>
    <name type="common">Neorickettsia sennetsu</name>
    <dbReference type="NCBI Taxonomy" id="222891"/>
    <lineage>
        <taxon>Bacteria</taxon>
        <taxon>Pseudomonadati</taxon>
        <taxon>Pseudomonadota</taxon>
        <taxon>Alphaproteobacteria</taxon>
        <taxon>Rickettsiales</taxon>
        <taxon>Anaplasmataceae</taxon>
        <taxon>Ehrlichia</taxon>
    </lineage>
</organism>
<keyword evidence="6 13" id="KW-0408">Iron</keyword>
<dbReference type="InterPro" id="IPR002023">
    <property type="entry name" value="NuoE-like"/>
</dbReference>
<evidence type="ECO:0000256" key="8">
    <source>
        <dbReference type="ARBA" id="ARBA00023027"/>
    </source>
</evidence>
<keyword evidence="8" id="KW-0520">NAD</keyword>
<accession>Q2GDD2</accession>
<reference evidence="14 15" key="1">
    <citation type="journal article" date="2006" name="PLoS Genet.">
        <title>Comparative genomics of emerging human ehrlichiosis agents.</title>
        <authorList>
            <person name="Dunning Hotopp J.C."/>
            <person name="Lin M."/>
            <person name="Madupu R."/>
            <person name="Crabtree J."/>
            <person name="Angiuoli S.V."/>
            <person name="Eisen J.A."/>
            <person name="Seshadri R."/>
            <person name="Ren Q."/>
            <person name="Wu M."/>
            <person name="Utterback T.R."/>
            <person name="Smith S."/>
            <person name="Lewis M."/>
            <person name="Khouri H."/>
            <person name="Zhang C."/>
            <person name="Niu H."/>
            <person name="Lin Q."/>
            <person name="Ohashi N."/>
            <person name="Zhi N."/>
            <person name="Nelson W."/>
            <person name="Brinkac L.M."/>
            <person name="Dodson R.J."/>
            <person name="Rosovitz M.J."/>
            <person name="Sundaram J."/>
            <person name="Daugherty S.C."/>
            <person name="Davidsen T."/>
            <person name="Durkin A.S."/>
            <person name="Gwinn M."/>
            <person name="Haft D.H."/>
            <person name="Selengut J.D."/>
            <person name="Sullivan S.A."/>
            <person name="Zafar N."/>
            <person name="Zhou L."/>
            <person name="Benahmed F."/>
            <person name="Forberger H."/>
            <person name="Halpin R."/>
            <person name="Mulligan S."/>
            <person name="Robinson J."/>
            <person name="White O."/>
            <person name="Rikihisa Y."/>
            <person name="Tettelin H."/>
        </authorList>
    </citation>
    <scope>NUCLEOTIDE SEQUENCE [LARGE SCALE GENOMIC DNA]</scope>
    <source>
        <strain evidence="15">ATCC VR-367 / Miyayama</strain>
    </source>
</reference>
<dbReference type="CDD" id="cd03064">
    <property type="entry name" value="TRX_Fd_NuoE"/>
    <property type="match status" value="1"/>
</dbReference>
<dbReference type="PANTHER" id="PTHR10371:SF3">
    <property type="entry name" value="NADH DEHYDROGENASE [UBIQUINONE] FLAVOPROTEIN 2, MITOCHONDRIAL"/>
    <property type="match status" value="1"/>
</dbReference>
<evidence type="ECO:0000256" key="4">
    <source>
        <dbReference type="ARBA" id="ARBA00022723"/>
    </source>
</evidence>
<dbReference type="GO" id="GO:0022890">
    <property type="term" value="F:inorganic cation transmembrane transporter activity"/>
    <property type="evidence" value="ECO:0007669"/>
    <property type="project" value="UniProtKB-ARBA"/>
</dbReference>
<evidence type="ECO:0000256" key="2">
    <source>
        <dbReference type="ARBA" id="ARBA00019898"/>
    </source>
</evidence>
<dbReference type="InterPro" id="IPR041921">
    <property type="entry name" value="NuoE_N"/>
</dbReference>